<dbReference type="RefSeq" id="WP_064039038.1">
    <property type="nucleotide sequence ID" value="NZ_LUUJ01000011.1"/>
</dbReference>
<dbReference type="AlphaFoldDB" id="A0A177NU29"/>
<dbReference type="Pfam" id="PF10973">
    <property type="entry name" value="DUF2799"/>
    <property type="match status" value="1"/>
</dbReference>
<evidence type="ECO:0000313" key="3">
    <source>
        <dbReference type="EMBL" id="OAI20759.1"/>
    </source>
</evidence>
<dbReference type="OrthoDB" id="5917215at2"/>
<evidence type="ECO:0008006" key="5">
    <source>
        <dbReference type="Google" id="ProtNLM"/>
    </source>
</evidence>
<feature type="coiled-coil region" evidence="1">
    <location>
        <begin position="149"/>
        <end position="176"/>
    </location>
</feature>
<sequence length="195" mass="22440">MPLNSFRLRSAAYTGAGLLLALLAAGCASLSREDCLRGDWFGVGIRDGLGGETGQRLADHAEACREYGIAVDQPAYFAGRDQGLTDYCRLDNAFNEGLNGRYYRHVCPPAIDGQFARYHAAAYAVYEDRNELDRLQSDLSGKESRLRDSKLTDKERDRLRSELRELDRRYDHRRQDLYFHEQQLDDLRREFFGYR</sequence>
<feature type="signal peptide" evidence="2">
    <location>
        <begin position="1"/>
        <end position="24"/>
    </location>
</feature>
<organism evidence="3 4">
    <name type="scientific">Methylomonas koyamae</name>
    <dbReference type="NCBI Taxonomy" id="702114"/>
    <lineage>
        <taxon>Bacteria</taxon>
        <taxon>Pseudomonadati</taxon>
        <taxon>Pseudomonadota</taxon>
        <taxon>Gammaproteobacteria</taxon>
        <taxon>Methylococcales</taxon>
        <taxon>Methylococcaceae</taxon>
        <taxon>Methylomonas</taxon>
    </lineage>
</organism>
<evidence type="ECO:0000313" key="4">
    <source>
        <dbReference type="Proteomes" id="UP000077857"/>
    </source>
</evidence>
<gene>
    <name evidence="3" type="ORF">A1507_04705</name>
</gene>
<proteinExistence type="predicted"/>
<protein>
    <recommendedName>
        <fullName evidence="5">DUF2799 domain-containing protein</fullName>
    </recommendedName>
</protein>
<accession>A0A177NU29</accession>
<keyword evidence="2" id="KW-0732">Signal</keyword>
<dbReference type="EMBL" id="LUUJ01000011">
    <property type="protein sequence ID" value="OAI20759.1"/>
    <property type="molecule type" value="Genomic_DNA"/>
</dbReference>
<feature type="chain" id="PRO_5008069529" description="DUF2799 domain-containing protein" evidence="2">
    <location>
        <begin position="25"/>
        <end position="195"/>
    </location>
</feature>
<comment type="caution">
    <text evidence="3">The sequence shown here is derived from an EMBL/GenBank/DDBJ whole genome shotgun (WGS) entry which is preliminary data.</text>
</comment>
<dbReference type="InterPro" id="IPR021242">
    <property type="entry name" value="DUF2799"/>
</dbReference>
<dbReference type="PROSITE" id="PS51257">
    <property type="entry name" value="PROKAR_LIPOPROTEIN"/>
    <property type="match status" value="1"/>
</dbReference>
<dbReference type="Proteomes" id="UP000077857">
    <property type="component" value="Unassembled WGS sequence"/>
</dbReference>
<name>A0A177NU29_9GAMM</name>
<reference evidence="3 4" key="1">
    <citation type="submission" date="2016-03" db="EMBL/GenBank/DDBJ databases">
        <authorList>
            <person name="Ploux O."/>
        </authorList>
    </citation>
    <scope>NUCLEOTIDE SEQUENCE [LARGE SCALE GENOMIC DNA]</scope>
    <source>
        <strain evidence="3 4">R-45378</strain>
    </source>
</reference>
<evidence type="ECO:0000256" key="1">
    <source>
        <dbReference type="SAM" id="Coils"/>
    </source>
</evidence>
<keyword evidence="1" id="KW-0175">Coiled coil</keyword>
<evidence type="ECO:0000256" key="2">
    <source>
        <dbReference type="SAM" id="SignalP"/>
    </source>
</evidence>